<evidence type="ECO:0000313" key="3">
    <source>
        <dbReference type="EMBL" id="QGA65730.1"/>
    </source>
</evidence>
<keyword evidence="2" id="KW-0732">Signal</keyword>
<dbReference type="Gene3D" id="2.40.160.50">
    <property type="entry name" value="membrane protein fhac: a member of the omp85/tpsb transporter family"/>
    <property type="match status" value="1"/>
</dbReference>
<dbReference type="Proteomes" id="UP000348942">
    <property type="component" value="Chromosome 1"/>
</dbReference>
<evidence type="ECO:0000256" key="2">
    <source>
        <dbReference type="SAM" id="SignalP"/>
    </source>
</evidence>
<accession>A0A5Q0TFQ9</accession>
<dbReference type="EMBL" id="CP045699">
    <property type="protein sequence ID" value="QGA65730.1"/>
    <property type="molecule type" value="Genomic_DNA"/>
</dbReference>
<dbReference type="RefSeq" id="WP_153447875.1">
    <property type="nucleotide sequence ID" value="NZ_CP045699.1"/>
</dbReference>
<protein>
    <recommendedName>
        <fullName evidence="5">Bacterial surface antigen (D15) domain-containing protein</fullName>
    </recommendedName>
</protein>
<feature type="chain" id="PRO_5024281657" description="Bacterial surface antigen (D15) domain-containing protein" evidence="2">
    <location>
        <begin position="28"/>
        <end position="436"/>
    </location>
</feature>
<keyword evidence="4" id="KW-1185">Reference proteome</keyword>
<feature type="region of interest" description="Disordered" evidence="1">
    <location>
        <begin position="28"/>
        <end position="60"/>
    </location>
</feature>
<sequence>MMFKSLLSPRQILLAGVLVCTSLSVSANGPKSLPTPSNPTADNTQSSSETHTKAQSGSGSSWYSDFKVVPFGFISSSIGNSIGAAGVLKGAGQPQAALIGAGFVSDKGSYMTYLGGYNYQIANNWLLNMDGYSARFKDYDYYLGANSHNNSNYDDSVESDGQESRLQASFRYILPIGLGAELGGAAGFAPTRDVTSANPLKSGVSTLWIRPFYKTRDLDDYEDYESNSTWGVEIKADWDNRDDIRNTTTGSRTQLGLTYAPDLGNDNPWTTWEFQNSQFWDLGSLGKLFNKQVLAFDFYTAGTPSWDNGSAGNEHRPPEYAGVRLGGIFRQRAFSGGRFTGRAAINYSLEYRVMPDWQPLQNWPIFDLYNVPWWQWVVFTDIGRVADDYDISTLHKDMQTSVGGAIRFQVEGVVVRTEMAWGDEESIFRVMINQPF</sequence>
<proteinExistence type="predicted"/>
<organism evidence="3 4">
    <name type="scientific">Vibrio algicola</name>
    <dbReference type="NCBI Taxonomy" id="2662262"/>
    <lineage>
        <taxon>Bacteria</taxon>
        <taxon>Pseudomonadati</taxon>
        <taxon>Pseudomonadota</taxon>
        <taxon>Gammaproteobacteria</taxon>
        <taxon>Vibrionales</taxon>
        <taxon>Vibrionaceae</taxon>
        <taxon>Vibrio</taxon>
    </lineage>
</organism>
<evidence type="ECO:0000256" key="1">
    <source>
        <dbReference type="SAM" id="MobiDB-lite"/>
    </source>
</evidence>
<gene>
    <name evidence="3" type="ORF">GFB47_10195</name>
</gene>
<dbReference type="AlphaFoldDB" id="A0A5Q0TFQ9"/>
<evidence type="ECO:0008006" key="5">
    <source>
        <dbReference type="Google" id="ProtNLM"/>
    </source>
</evidence>
<reference evidence="3 4" key="1">
    <citation type="submission" date="2019-10" db="EMBL/GenBank/DDBJ databases">
        <title>Vibrio sp. nov., isolated from Coralline algae surface.</title>
        <authorList>
            <person name="Geng Y."/>
            <person name="Zhang X."/>
        </authorList>
    </citation>
    <scope>NUCLEOTIDE SEQUENCE [LARGE SCALE GENOMIC DNA]</scope>
    <source>
        <strain evidence="3 4">SM1977</strain>
    </source>
</reference>
<evidence type="ECO:0000313" key="4">
    <source>
        <dbReference type="Proteomes" id="UP000348942"/>
    </source>
</evidence>
<feature type="signal peptide" evidence="2">
    <location>
        <begin position="1"/>
        <end position="27"/>
    </location>
</feature>
<name>A0A5Q0TFQ9_9VIBR</name>